<keyword evidence="3" id="KW-1185">Reference proteome</keyword>
<dbReference type="AlphaFoldDB" id="A0A1C3WR99"/>
<proteinExistence type="predicted"/>
<protein>
    <submittedName>
        <fullName evidence="2">Uncharacterized protein</fullName>
    </submittedName>
</protein>
<name>A0A1C3WR99_9HYPH</name>
<gene>
    <name evidence="2" type="ORF">GA0061102_103722</name>
</gene>
<evidence type="ECO:0000256" key="1">
    <source>
        <dbReference type="SAM" id="MobiDB-lite"/>
    </source>
</evidence>
<evidence type="ECO:0000313" key="2">
    <source>
        <dbReference type="EMBL" id="SCB42435.1"/>
    </source>
</evidence>
<dbReference type="STRING" id="411945.GA0061102_103722"/>
<dbReference type="Proteomes" id="UP000199435">
    <property type="component" value="Unassembled WGS sequence"/>
</dbReference>
<feature type="compositionally biased region" description="Gly residues" evidence="1">
    <location>
        <begin position="21"/>
        <end position="30"/>
    </location>
</feature>
<reference evidence="3" key="1">
    <citation type="submission" date="2016-08" db="EMBL/GenBank/DDBJ databases">
        <authorList>
            <person name="Varghese N."/>
            <person name="Submissions Spin"/>
        </authorList>
    </citation>
    <scope>NUCLEOTIDE SEQUENCE [LARGE SCALE GENOMIC DNA]</scope>
    <source>
        <strain evidence="3">HAMBI 2971</strain>
    </source>
</reference>
<feature type="region of interest" description="Disordered" evidence="1">
    <location>
        <begin position="13"/>
        <end position="56"/>
    </location>
</feature>
<evidence type="ECO:0000313" key="3">
    <source>
        <dbReference type="Proteomes" id="UP000199435"/>
    </source>
</evidence>
<dbReference type="RefSeq" id="WP_167668052.1">
    <property type="nucleotide sequence ID" value="NZ_FMAH01000037.1"/>
</dbReference>
<organism evidence="2 3">
    <name type="scientific">Rhizobium miluonense</name>
    <dbReference type="NCBI Taxonomy" id="411945"/>
    <lineage>
        <taxon>Bacteria</taxon>
        <taxon>Pseudomonadati</taxon>
        <taxon>Pseudomonadota</taxon>
        <taxon>Alphaproteobacteria</taxon>
        <taxon>Hyphomicrobiales</taxon>
        <taxon>Rhizobiaceae</taxon>
        <taxon>Rhizobium/Agrobacterium group</taxon>
        <taxon>Rhizobium</taxon>
    </lineage>
</organism>
<accession>A0A1C3WR99</accession>
<dbReference type="EMBL" id="FMAH01000037">
    <property type="protein sequence ID" value="SCB42435.1"/>
    <property type="molecule type" value="Genomic_DNA"/>
</dbReference>
<sequence>MTKTNAEKILRRSLRQVNNTSGGGHLGGTNFGQAFDAKTSSSKGKSDKSRKPQRMK</sequence>